<dbReference type="EMBL" id="KN831945">
    <property type="protein sequence ID" value="KIO13887.1"/>
    <property type="molecule type" value="Genomic_DNA"/>
</dbReference>
<dbReference type="HOGENOM" id="CLU_2776951_0_0_1"/>
<gene>
    <name evidence="1" type="ORF">M404DRAFT_448646</name>
</gene>
<name>A0A0C3KWL0_PISTI</name>
<sequence length="69" mass="7744">MLMLRTAESHVVQLVCIGETRIRVVFAKTRVVIQPTAWSPGARIQSFHDSMCSFDRLRAVGPAPFSHHP</sequence>
<dbReference type="AlphaFoldDB" id="A0A0C3KWL0"/>
<reference evidence="2" key="2">
    <citation type="submission" date="2015-01" db="EMBL/GenBank/DDBJ databases">
        <title>Evolutionary Origins and Diversification of the Mycorrhizal Mutualists.</title>
        <authorList>
            <consortium name="DOE Joint Genome Institute"/>
            <consortium name="Mycorrhizal Genomics Consortium"/>
            <person name="Kohler A."/>
            <person name="Kuo A."/>
            <person name="Nagy L.G."/>
            <person name="Floudas D."/>
            <person name="Copeland A."/>
            <person name="Barry K.W."/>
            <person name="Cichocki N."/>
            <person name="Veneault-Fourrey C."/>
            <person name="LaButti K."/>
            <person name="Lindquist E.A."/>
            <person name="Lipzen A."/>
            <person name="Lundell T."/>
            <person name="Morin E."/>
            <person name="Murat C."/>
            <person name="Riley R."/>
            <person name="Ohm R."/>
            <person name="Sun H."/>
            <person name="Tunlid A."/>
            <person name="Henrissat B."/>
            <person name="Grigoriev I.V."/>
            <person name="Hibbett D.S."/>
            <person name="Martin F."/>
        </authorList>
    </citation>
    <scope>NUCLEOTIDE SEQUENCE [LARGE SCALE GENOMIC DNA]</scope>
    <source>
        <strain evidence="2">Marx 270</strain>
    </source>
</reference>
<dbReference type="Proteomes" id="UP000054217">
    <property type="component" value="Unassembled WGS sequence"/>
</dbReference>
<accession>A0A0C3KWL0</accession>
<organism evidence="1 2">
    <name type="scientific">Pisolithus tinctorius Marx 270</name>
    <dbReference type="NCBI Taxonomy" id="870435"/>
    <lineage>
        <taxon>Eukaryota</taxon>
        <taxon>Fungi</taxon>
        <taxon>Dikarya</taxon>
        <taxon>Basidiomycota</taxon>
        <taxon>Agaricomycotina</taxon>
        <taxon>Agaricomycetes</taxon>
        <taxon>Agaricomycetidae</taxon>
        <taxon>Boletales</taxon>
        <taxon>Sclerodermatineae</taxon>
        <taxon>Pisolithaceae</taxon>
        <taxon>Pisolithus</taxon>
    </lineage>
</organism>
<dbReference type="InParanoid" id="A0A0C3KWL0"/>
<proteinExistence type="predicted"/>
<evidence type="ECO:0000313" key="1">
    <source>
        <dbReference type="EMBL" id="KIO13887.1"/>
    </source>
</evidence>
<keyword evidence="2" id="KW-1185">Reference proteome</keyword>
<evidence type="ECO:0000313" key="2">
    <source>
        <dbReference type="Proteomes" id="UP000054217"/>
    </source>
</evidence>
<reference evidence="1 2" key="1">
    <citation type="submission" date="2014-04" db="EMBL/GenBank/DDBJ databases">
        <authorList>
            <consortium name="DOE Joint Genome Institute"/>
            <person name="Kuo A."/>
            <person name="Kohler A."/>
            <person name="Costa M.D."/>
            <person name="Nagy L.G."/>
            <person name="Floudas D."/>
            <person name="Copeland A."/>
            <person name="Barry K.W."/>
            <person name="Cichocki N."/>
            <person name="Veneault-Fourrey C."/>
            <person name="LaButti K."/>
            <person name="Lindquist E.A."/>
            <person name="Lipzen A."/>
            <person name="Lundell T."/>
            <person name="Morin E."/>
            <person name="Murat C."/>
            <person name="Sun H."/>
            <person name="Tunlid A."/>
            <person name="Henrissat B."/>
            <person name="Grigoriev I.V."/>
            <person name="Hibbett D.S."/>
            <person name="Martin F."/>
            <person name="Nordberg H.P."/>
            <person name="Cantor M.N."/>
            <person name="Hua S.X."/>
        </authorList>
    </citation>
    <scope>NUCLEOTIDE SEQUENCE [LARGE SCALE GENOMIC DNA]</scope>
    <source>
        <strain evidence="1 2">Marx 270</strain>
    </source>
</reference>
<protein>
    <submittedName>
        <fullName evidence="1">Uncharacterized protein</fullName>
    </submittedName>
</protein>